<protein>
    <recommendedName>
        <fullName evidence="5">RRM domain-containing protein</fullName>
    </recommendedName>
</protein>
<dbReference type="GO" id="GO:0009897">
    <property type="term" value="C:external side of plasma membrane"/>
    <property type="evidence" value="ECO:0007669"/>
    <property type="project" value="InterPro"/>
</dbReference>
<comment type="caution">
    <text evidence="6">The sequence shown here is derived from an EMBL/GenBank/DDBJ whole genome shotgun (WGS) entry which is preliminary data.</text>
</comment>
<dbReference type="InterPro" id="IPR035979">
    <property type="entry name" value="RBD_domain_sf"/>
</dbReference>
<evidence type="ECO:0000256" key="2">
    <source>
        <dbReference type="PROSITE-ProRule" id="PRU00176"/>
    </source>
</evidence>
<dbReference type="PROSITE" id="PS50102">
    <property type="entry name" value="RRM"/>
    <property type="match status" value="1"/>
</dbReference>
<dbReference type="GO" id="GO:0016491">
    <property type="term" value="F:oxidoreductase activity"/>
    <property type="evidence" value="ECO:0007669"/>
    <property type="project" value="InterPro"/>
</dbReference>
<feature type="compositionally biased region" description="Acidic residues" evidence="4">
    <location>
        <begin position="446"/>
        <end position="465"/>
    </location>
</feature>
<feature type="region of interest" description="Disordered" evidence="4">
    <location>
        <begin position="297"/>
        <end position="317"/>
    </location>
</feature>
<dbReference type="EMBL" id="JARPUR010000007">
    <property type="protein sequence ID" value="KAK4872811.1"/>
    <property type="molecule type" value="Genomic_DNA"/>
</dbReference>
<dbReference type="Pfam" id="PF23267">
    <property type="entry name" value="ENOX1"/>
    <property type="match status" value="1"/>
</dbReference>
<dbReference type="Pfam" id="PF00076">
    <property type="entry name" value="RRM_1"/>
    <property type="match status" value="1"/>
</dbReference>
<keyword evidence="1 2" id="KW-0694">RNA-binding</keyword>
<evidence type="ECO:0000256" key="4">
    <source>
        <dbReference type="SAM" id="MobiDB-lite"/>
    </source>
</evidence>
<accession>A0AAN7P2H2</accession>
<sequence>MAFQFSNQTIGTNSIMSGGPATFLNSTDPNEFTLIGLNDSPLEFNVSKNKSTSRCSDDKDDSSQSPSDKRERRSRSDRRERDRRDTDKAKDDSDSNLSNSQDVVALQNGPSLGPNMWSGMMNMGYPMVGMNMIVDPSMMSMNNYGMMPPMITPDPNMLTPDPAMLMSPAKEIIHCKSCTLFPPNPNAPPPTTRERPPGCRTIFVGGLPENIAEDIIREVFERCGEITTLRLSKKNFCHIRFLFEASVDAAIFLSGYRIRIGSNTDAPNTGRLHVDYAQARDDQYEWECRQRQLQREQRHRERMEEERLRPPSPPPVVHYTDHEASSVAEKLKLDETFTKAVQILLTWLERGDCSKRNSNTFYSMIQSTNSHVRRLLSEKTQYEEELQKAKEIMKGRMQGILLQFSQIERVFLAACHKKVWDHFTKAQRKNIELWKKQSMELKNVQLDDEPQSERADDEMEVSDGEETARKRPRTDPHYEERNSLREENDNLRCQMEAYKNEVEVIKMDLKKELEDKDKQFKMLQNTLQGMQQQLIEAKRRQSEEESKVKELQNKVQSMNEVRSKSLSEKDIVTLDDSEPEQSETASLSEATIEATPAAPPPPLNDRDAKLVGIISAFLNVHPFGAGLDYIWSYVSKLESNLKPSDIEVLMTRFPTVFKQELMGIGANIERRWLFIAFNSTD</sequence>
<feature type="compositionally biased region" description="Basic and acidic residues" evidence="4">
    <location>
        <begin position="297"/>
        <end position="309"/>
    </location>
</feature>
<reference evidence="7" key="1">
    <citation type="submission" date="2023-01" db="EMBL/GenBank/DDBJ databases">
        <title>Key to firefly adult light organ development and bioluminescence: homeobox transcription factors regulate luciferase expression and transportation to peroxisome.</title>
        <authorList>
            <person name="Fu X."/>
        </authorList>
    </citation>
    <scope>NUCLEOTIDE SEQUENCE [LARGE SCALE GENOMIC DNA]</scope>
</reference>
<feature type="region of interest" description="Disordered" evidence="4">
    <location>
        <begin position="536"/>
        <end position="603"/>
    </location>
</feature>
<dbReference type="InterPro" id="IPR056611">
    <property type="entry name" value="ENOX1/2_dom"/>
</dbReference>
<dbReference type="InterPro" id="IPR012677">
    <property type="entry name" value="Nucleotide-bd_a/b_plait_sf"/>
</dbReference>
<feature type="compositionally biased region" description="Basic and acidic residues" evidence="4">
    <location>
        <begin position="561"/>
        <end position="572"/>
    </location>
</feature>
<feature type="compositionally biased region" description="Basic and acidic residues" evidence="4">
    <location>
        <begin position="466"/>
        <end position="489"/>
    </location>
</feature>
<gene>
    <name evidence="6" type="ORF">RN001_014840</name>
</gene>
<dbReference type="InterPro" id="IPR000504">
    <property type="entry name" value="RRM_dom"/>
</dbReference>
<evidence type="ECO:0000313" key="7">
    <source>
        <dbReference type="Proteomes" id="UP001353858"/>
    </source>
</evidence>
<evidence type="ECO:0000256" key="3">
    <source>
        <dbReference type="SAM" id="Coils"/>
    </source>
</evidence>
<dbReference type="PANTHER" id="PTHR16001">
    <property type="entry name" value="ECTO-NOX DISULFIDE-THIOL EXCHANGER"/>
    <property type="match status" value="1"/>
</dbReference>
<evidence type="ECO:0000259" key="5">
    <source>
        <dbReference type="PROSITE" id="PS50102"/>
    </source>
</evidence>
<dbReference type="Gene3D" id="3.30.70.330">
    <property type="match status" value="1"/>
</dbReference>
<dbReference type="Proteomes" id="UP001353858">
    <property type="component" value="Unassembled WGS sequence"/>
</dbReference>
<dbReference type="GO" id="GO:0003723">
    <property type="term" value="F:RNA binding"/>
    <property type="evidence" value="ECO:0007669"/>
    <property type="project" value="UniProtKB-UniRule"/>
</dbReference>
<keyword evidence="7" id="KW-1185">Reference proteome</keyword>
<dbReference type="SUPFAM" id="SSF54928">
    <property type="entry name" value="RNA-binding domain, RBD"/>
    <property type="match status" value="1"/>
</dbReference>
<dbReference type="GO" id="GO:0007624">
    <property type="term" value="P:ultradian rhythm"/>
    <property type="evidence" value="ECO:0007669"/>
    <property type="project" value="InterPro"/>
</dbReference>
<name>A0AAN7P2H2_9COLE</name>
<feature type="domain" description="RRM" evidence="5">
    <location>
        <begin position="200"/>
        <end position="279"/>
    </location>
</feature>
<dbReference type="PANTHER" id="PTHR16001:SF4">
    <property type="entry name" value="ECTO-NOX DISULFIDE-THIOL EXCHANGER 1-LIKE PROTEIN"/>
    <property type="match status" value="1"/>
</dbReference>
<feature type="coiled-coil region" evidence="3">
    <location>
        <begin position="365"/>
        <end position="392"/>
    </location>
</feature>
<feature type="compositionally biased region" description="Basic and acidic residues" evidence="4">
    <location>
        <begin position="77"/>
        <end position="93"/>
    </location>
</feature>
<proteinExistence type="predicted"/>
<dbReference type="SMART" id="SM00360">
    <property type="entry name" value="RRM"/>
    <property type="match status" value="1"/>
</dbReference>
<organism evidence="6 7">
    <name type="scientific">Aquatica leii</name>
    <dbReference type="NCBI Taxonomy" id="1421715"/>
    <lineage>
        <taxon>Eukaryota</taxon>
        <taxon>Metazoa</taxon>
        <taxon>Ecdysozoa</taxon>
        <taxon>Arthropoda</taxon>
        <taxon>Hexapoda</taxon>
        <taxon>Insecta</taxon>
        <taxon>Pterygota</taxon>
        <taxon>Neoptera</taxon>
        <taxon>Endopterygota</taxon>
        <taxon>Coleoptera</taxon>
        <taxon>Polyphaga</taxon>
        <taxon>Elateriformia</taxon>
        <taxon>Elateroidea</taxon>
        <taxon>Lampyridae</taxon>
        <taxon>Luciolinae</taxon>
        <taxon>Aquatica</taxon>
    </lineage>
</organism>
<evidence type="ECO:0000313" key="6">
    <source>
        <dbReference type="EMBL" id="KAK4872811.1"/>
    </source>
</evidence>
<evidence type="ECO:0000256" key="1">
    <source>
        <dbReference type="ARBA" id="ARBA00022884"/>
    </source>
</evidence>
<dbReference type="InterPro" id="IPR038876">
    <property type="entry name" value="ENOX"/>
</dbReference>
<keyword evidence="3" id="KW-0175">Coiled coil</keyword>
<feature type="region of interest" description="Disordered" evidence="4">
    <location>
        <begin position="444"/>
        <end position="489"/>
    </location>
</feature>
<feature type="compositionally biased region" description="Basic and acidic residues" evidence="4">
    <location>
        <begin position="536"/>
        <end position="552"/>
    </location>
</feature>
<dbReference type="AlphaFoldDB" id="A0AAN7P2H2"/>
<feature type="region of interest" description="Disordered" evidence="4">
    <location>
        <begin position="38"/>
        <end position="114"/>
    </location>
</feature>